<gene>
    <name evidence="4" type="ORF">QYM36_011884</name>
</gene>
<dbReference type="AlphaFoldDB" id="A0AA88L273"/>
<feature type="compositionally biased region" description="Basic and acidic residues" evidence="2">
    <location>
        <begin position="272"/>
        <end position="283"/>
    </location>
</feature>
<feature type="region of interest" description="Disordered" evidence="2">
    <location>
        <begin position="1"/>
        <end position="22"/>
    </location>
</feature>
<comment type="caution">
    <text evidence="4">The sequence shown here is derived from an EMBL/GenBank/DDBJ whole genome shotgun (WGS) entry which is preliminary data.</text>
</comment>
<dbReference type="InterPro" id="IPR000558">
    <property type="entry name" value="Histone_H2B"/>
</dbReference>
<evidence type="ECO:0000256" key="2">
    <source>
        <dbReference type="SAM" id="MobiDB-lite"/>
    </source>
</evidence>
<name>A0AA88L273_ARTSF</name>
<dbReference type="InterPro" id="IPR007125">
    <property type="entry name" value="H2A/H2B/H3"/>
</dbReference>
<dbReference type="GO" id="GO:0005634">
    <property type="term" value="C:nucleus"/>
    <property type="evidence" value="ECO:0007669"/>
    <property type="project" value="UniProtKB-ARBA"/>
</dbReference>
<sequence>MPKKVTKGKFNAGEKKHRRKRRQESFAIYVHKVLKQVHPETGISSRAMSVMNSLMFDVFERIATSASELNHHTNSKTVTSRDIQTSVRLNLPGELCKHAVSEGTKAVTKYMSSAREKEPVPRIGVYRTKPEKPVKRPVPSEEPERLREAKEAKPSPAVVSGGKPRRKRSPTPEREIPEKHPPKAPEIPRGKEREKEVREEEEEEYRTPEVSPEPTSQSLLPQQPMELVPSALLDTHPASQRQTAVVPPRVLSQEEKERAGEKPQEKVPPTPQKREYGRRRLEVKSQPLPSKPEEEQAFRKEVSEPPVGKEPPPRRGVPRKEAKPERLAPPPPPPPQPQSQTIPIEYEAPREPSTQVVPVDFGIQSQEALVEDISNLGKDIRTSTSLEATPVKRVGNVKDADAVQVTVEKTTTTKTAAVIPSSRISPRLASLAGFRREQRQP</sequence>
<dbReference type="GO" id="GO:0003677">
    <property type="term" value="F:DNA binding"/>
    <property type="evidence" value="ECO:0007669"/>
    <property type="project" value="InterPro"/>
</dbReference>
<dbReference type="SUPFAM" id="SSF47113">
    <property type="entry name" value="Histone-fold"/>
    <property type="match status" value="1"/>
</dbReference>
<comment type="similarity">
    <text evidence="1">Belongs to the histone H2B family.</text>
</comment>
<evidence type="ECO:0000256" key="1">
    <source>
        <dbReference type="ARBA" id="ARBA00006846"/>
    </source>
</evidence>
<reference evidence="4" key="1">
    <citation type="submission" date="2023-07" db="EMBL/GenBank/DDBJ databases">
        <title>Chromosome-level genome assembly of Artemia franciscana.</title>
        <authorList>
            <person name="Jo E."/>
        </authorList>
    </citation>
    <scope>NUCLEOTIDE SEQUENCE</scope>
    <source>
        <tissue evidence="4">Whole body</tissue>
    </source>
</reference>
<dbReference type="SMART" id="SM00427">
    <property type="entry name" value="H2B"/>
    <property type="match status" value="1"/>
</dbReference>
<accession>A0AA88L273</accession>
<keyword evidence="5" id="KW-1185">Reference proteome</keyword>
<feature type="compositionally biased region" description="Basic and acidic residues" evidence="2">
    <location>
        <begin position="128"/>
        <end position="153"/>
    </location>
</feature>
<dbReference type="FunFam" id="1.10.20.10:FF:000043">
    <property type="entry name" value="Histone H2B"/>
    <property type="match status" value="1"/>
</dbReference>
<dbReference type="Gene3D" id="1.10.20.10">
    <property type="entry name" value="Histone, subunit A"/>
    <property type="match status" value="1"/>
</dbReference>
<dbReference type="Proteomes" id="UP001187531">
    <property type="component" value="Unassembled WGS sequence"/>
</dbReference>
<dbReference type="GO" id="GO:0000786">
    <property type="term" value="C:nucleosome"/>
    <property type="evidence" value="ECO:0007669"/>
    <property type="project" value="InterPro"/>
</dbReference>
<dbReference type="PRINTS" id="PR00621">
    <property type="entry name" value="HISTONEH2B"/>
</dbReference>
<dbReference type="GO" id="GO:0030527">
    <property type="term" value="F:structural constituent of chromatin"/>
    <property type="evidence" value="ECO:0007669"/>
    <property type="project" value="InterPro"/>
</dbReference>
<feature type="compositionally biased region" description="Pro residues" evidence="2">
    <location>
        <begin position="327"/>
        <end position="337"/>
    </location>
</feature>
<organism evidence="4 5">
    <name type="scientific">Artemia franciscana</name>
    <name type="common">Brine shrimp</name>
    <name type="synonym">Artemia sanfranciscana</name>
    <dbReference type="NCBI Taxonomy" id="6661"/>
    <lineage>
        <taxon>Eukaryota</taxon>
        <taxon>Metazoa</taxon>
        <taxon>Ecdysozoa</taxon>
        <taxon>Arthropoda</taxon>
        <taxon>Crustacea</taxon>
        <taxon>Branchiopoda</taxon>
        <taxon>Anostraca</taxon>
        <taxon>Artemiidae</taxon>
        <taxon>Artemia</taxon>
    </lineage>
</organism>
<dbReference type="Pfam" id="PF00125">
    <property type="entry name" value="Histone"/>
    <property type="match status" value="1"/>
</dbReference>
<protein>
    <recommendedName>
        <fullName evidence="3">Core Histone H2A/H2B/H3 domain-containing protein</fullName>
    </recommendedName>
</protein>
<dbReference type="EMBL" id="JAVRJZ010000016">
    <property type="protein sequence ID" value="KAK2710504.1"/>
    <property type="molecule type" value="Genomic_DNA"/>
</dbReference>
<dbReference type="GO" id="GO:0046982">
    <property type="term" value="F:protein heterodimerization activity"/>
    <property type="evidence" value="ECO:0007669"/>
    <property type="project" value="InterPro"/>
</dbReference>
<feature type="compositionally biased region" description="Basic and acidic residues" evidence="2">
    <location>
        <begin position="252"/>
        <end position="265"/>
    </location>
</feature>
<evidence type="ECO:0000313" key="5">
    <source>
        <dbReference type="Proteomes" id="UP001187531"/>
    </source>
</evidence>
<dbReference type="InterPro" id="IPR009072">
    <property type="entry name" value="Histone-fold"/>
</dbReference>
<feature type="domain" description="Core Histone H2A/H2B/H3" evidence="3">
    <location>
        <begin position="14"/>
        <end position="89"/>
    </location>
</feature>
<dbReference type="PANTHER" id="PTHR23428">
    <property type="entry name" value="HISTONE H2B"/>
    <property type="match status" value="1"/>
</dbReference>
<dbReference type="CDD" id="cd22910">
    <property type="entry name" value="HFD_H2B"/>
    <property type="match status" value="1"/>
</dbReference>
<feature type="compositionally biased region" description="Basic and acidic residues" evidence="2">
    <location>
        <begin position="291"/>
        <end position="303"/>
    </location>
</feature>
<evidence type="ECO:0000313" key="4">
    <source>
        <dbReference type="EMBL" id="KAK2710504.1"/>
    </source>
</evidence>
<evidence type="ECO:0000259" key="3">
    <source>
        <dbReference type="Pfam" id="PF00125"/>
    </source>
</evidence>
<feature type="region of interest" description="Disordered" evidence="2">
    <location>
        <begin position="110"/>
        <end position="355"/>
    </location>
</feature>
<proteinExistence type="inferred from homology"/>
<feature type="compositionally biased region" description="Basic and acidic residues" evidence="2">
    <location>
        <begin position="170"/>
        <end position="198"/>
    </location>
</feature>